<organism evidence="2 3">
    <name type="scientific">Actinacidiphila glaucinigra</name>
    <dbReference type="NCBI Taxonomy" id="235986"/>
    <lineage>
        <taxon>Bacteria</taxon>
        <taxon>Bacillati</taxon>
        <taxon>Actinomycetota</taxon>
        <taxon>Actinomycetes</taxon>
        <taxon>Kitasatosporales</taxon>
        <taxon>Streptomycetaceae</taxon>
        <taxon>Actinacidiphila</taxon>
    </lineage>
</organism>
<dbReference type="PANTHER" id="PTHR46623:SF6">
    <property type="entry name" value="ALPHA_BETA-HYDROLASES SUPERFAMILY PROTEIN"/>
    <property type="match status" value="1"/>
</dbReference>
<accession>A0A239LD93</accession>
<dbReference type="PANTHER" id="PTHR46623">
    <property type="entry name" value="CARBOXYMETHYLENEBUTENOLIDASE-RELATED"/>
    <property type="match status" value="1"/>
</dbReference>
<dbReference type="Gene3D" id="3.40.50.1820">
    <property type="entry name" value="alpha/beta hydrolase"/>
    <property type="match status" value="1"/>
</dbReference>
<gene>
    <name evidence="2" type="ORF">SAMN05216252_11941</name>
</gene>
<evidence type="ECO:0000313" key="2">
    <source>
        <dbReference type="EMBL" id="SNT27932.1"/>
    </source>
</evidence>
<protein>
    <submittedName>
        <fullName evidence="2">Carboxymethylenebutenolidase</fullName>
    </submittedName>
</protein>
<proteinExistence type="predicted"/>
<dbReference type="InterPro" id="IPR002925">
    <property type="entry name" value="Dienelactn_hydro"/>
</dbReference>
<dbReference type="Pfam" id="PF01738">
    <property type="entry name" value="DLH"/>
    <property type="match status" value="1"/>
</dbReference>
<dbReference type="GO" id="GO:0016787">
    <property type="term" value="F:hydrolase activity"/>
    <property type="evidence" value="ECO:0007669"/>
    <property type="project" value="InterPro"/>
</dbReference>
<dbReference type="AlphaFoldDB" id="A0A239LD93"/>
<dbReference type="OrthoDB" id="188362at2"/>
<dbReference type="EMBL" id="FZOF01000019">
    <property type="protein sequence ID" value="SNT27932.1"/>
    <property type="molecule type" value="Genomic_DNA"/>
</dbReference>
<feature type="domain" description="Dienelactone hydrolase" evidence="1">
    <location>
        <begin position="34"/>
        <end position="251"/>
    </location>
</feature>
<name>A0A239LD93_9ACTN</name>
<dbReference type="Proteomes" id="UP000198280">
    <property type="component" value="Unassembled WGS sequence"/>
</dbReference>
<evidence type="ECO:0000259" key="1">
    <source>
        <dbReference type="Pfam" id="PF01738"/>
    </source>
</evidence>
<dbReference type="InterPro" id="IPR029058">
    <property type="entry name" value="AB_hydrolase_fold"/>
</dbReference>
<dbReference type="RefSeq" id="WP_089226903.1">
    <property type="nucleotide sequence ID" value="NZ_FZOF01000019.1"/>
</dbReference>
<reference evidence="2 3" key="1">
    <citation type="submission" date="2017-06" db="EMBL/GenBank/DDBJ databases">
        <authorList>
            <person name="Kim H.J."/>
            <person name="Triplett B.A."/>
        </authorList>
    </citation>
    <scope>NUCLEOTIDE SEQUENCE [LARGE SCALE GENOMIC DNA]</scope>
    <source>
        <strain evidence="2 3">CGMCC 4.1858</strain>
    </source>
</reference>
<dbReference type="SUPFAM" id="SSF53474">
    <property type="entry name" value="alpha/beta-Hydrolases"/>
    <property type="match status" value="1"/>
</dbReference>
<evidence type="ECO:0000313" key="3">
    <source>
        <dbReference type="Proteomes" id="UP000198280"/>
    </source>
</evidence>
<dbReference type="InterPro" id="IPR051049">
    <property type="entry name" value="Dienelactone_hydrolase-like"/>
</dbReference>
<keyword evidence="3" id="KW-1185">Reference proteome</keyword>
<sequence length="257" mass="27202">MCFDADSAPPVPHGPQALVRDHLITLTARDGTRFAAFEAVPENPSGLGVVILPDVRGLYRFYIELARRFAEHGHHAVVVDYYGRTAGAGERGPDFPVEEHMVRLTPRGLYDDLSAAVAHLRSPEGGARHRIVTAGFCIGGRLAVLAGTKRAGHGLAGTVGFYCWPAPGPDGSPGPTRRAGELTAPVLALMAGDDPGIPREHVNAFEHALAEAGVEHEVVTYPGAPHSFFDVKQGDHAEASADAWRRVLAFAGRAAAG</sequence>